<evidence type="ECO:0000313" key="7">
    <source>
        <dbReference type="Proteomes" id="UP001362899"/>
    </source>
</evidence>
<accession>A0AAV5RR92</accession>
<evidence type="ECO:0000313" key="6">
    <source>
        <dbReference type="EMBL" id="GMM53218.1"/>
    </source>
</evidence>
<comment type="subcellular location">
    <subcellularLocation>
        <location evidence="1">Bud neck</location>
    </subcellularLocation>
</comment>
<dbReference type="PANTHER" id="PTHR18884">
    <property type="entry name" value="SEPTIN"/>
    <property type="match status" value="1"/>
</dbReference>
<organism evidence="6 7">
    <name type="scientific">Starmerella bacillaris</name>
    <name type="common">Yeast</name>
    <name type="synonym">Candida zemplinina</name>
    <dbReference type="NCBI Taxonomy" id="1247836"/>
    <lineage>
        <taxon>Eukaryota</taxon>
        <taxon>Fungi</taxon>
        <taxon>Dikarya</taxon>
        <taxon>Ascomycota</taxon>
        <taxon>Saccharomycotina</taxon>
        <taxon>Dipodascomycetes</taxon>
        <taxon>Dipodascales</taxon>
        <taxon>Trichomonascaceae</taxon>
        <taxon>Starmerella</taxon>
    </lineage>
</organism>
<evidence type="ECO:0000256" key="4">
    <source>
        <dbReference type="RuleBase" id="RU004560"/>
    </source>
</evidence>
<dbReference type="GO" id="GO:0005935">
    <property type="term" value="C:cellular bud neck"/>
    <property type="evidence" value="ECO:0007669"/>
    <property type="project" value="UniProtKB-SubCell"/>
</dbReference>
<feature type="domain" description="Septin-type G" evidence="5">
    <location>
        <begin position="22"/>
        <end position="289"/>
    </location>
</feature>
<dbReference type="GO" id="GO:0005525">
    <property type="term" value="F:GTP binding"/>
    <property type="evidence" value="ECO:0007669"/>
    <property type="project" value="UniProtKB-KW"/>
</dbReference>
<evidence type="ECO:0000256" key="1">
    <source>
        <dbReference type="ARBA" id="ARBA00004266"/>
    </source>
</evidence>
<sequence>MSSPLIPLNTAAHLRRHKITRKGFQLTILVCGRSGTGKSTFINTLCDTDIATTPEKTTEITVRNRKIELGESDGTIISLSIVDTPGFGEHIDNSGHAETIVKYLESQFDSVLQEETRVRRNPKFEDNRVHVCLYFLSPSPRGLNELDIETIQKLAARVNVIPVVGKADTMTDKELLSIKSSVMENIESHNLPIFTFNYDLDNNYDQTEENDALREMLPFAVVGANTIYQVNDEFFRGRRYPWGFVQVENPMHSDFIALRSVLFGSHIQDLKDSTLDIIYEKYRTEKLSKDPQMLARLSIAS</sequence>
<dbReference type="PIRSF" id="PIRSF006698">
    <property type="entry name" value="Septin"/>
    <property type="match status" value="1"/>
</dbReference>
<evidence type="ECO:0000256" key="2">
    <source>
        <dbReference type="ARBA" id="ARBA00022741"/>
    </source>
</evidence>
<keyword evidence="3 4" id="KW-0342">GTP-binding</keyword>
<dbReference type="CDD" id="cd01850">
    <property type="entry name" value="CDC_Septin"/>
    <property type="match status" value="1"/>
</dbReference>
<dbReference type="Proteomes" id="UP001362899">
    <property type="component" value="Unassembled WGS sequence"/>
</dbReference>
<comment type="caution">
    <text evidence="6">The sequence shown here is derived from an EMBL/GenBank/DDBJ whole genome shotgun (WGS) entry which is preliminary data.</text>
</comment>
<dbReference type="GO" id="GO:0032156">
    <property type="term" value="C:septin cytoskeleton"/>
    <property type="evidence" value="ECO:0007669"/>
    <property type="project" value="UniProtKB-ARBA"/>
</dbReference>
<dbReference type="InterPro" id="IPR027417">
    <property type="entry name" value="P-loop_NTPase"/>
</dbReference>
<comment type="similarity">
    <text evidence="4">Belongs to the TRAFAC class TrmE-Era-EngA-EngB-Septin-like GTPase superfamily. Septin GTPase family.</text>
</comment>
<dbReference type="InterPro" id="IPR030379">
    <property type="entry name" value="G_SEPTIN_dom"/>
</dbReference>
<evidence type="ECO:0000256" key="3">
    <source>
        <dbReference type="ARBA" id="ARBA00023134"/>
    </source>
</evidence>
<name>A0AAV5RR92_STABA</name>
<dbReference type="GO" id="GO:0005938">
    <property type="term" value="C:cell cortex"/>
    <property type="evidence" value="ECO:0007669"/>
    <property type="project" value="UniProtKB-ARBA"/>
</dbReference>
<gene>
    <name evidence="6" type="ORF">DASB73_041810</name>
</gene>
<dbReference type="Gene3D" id="3.40.50.300">
    <property type="entry name" value="P-loop containing nucleotide triphosphate hydrolases"/>
    <property type="match status" value="1"/>
</dbReference>
<reference evidence="6 7" key="1">
    <citation type="journal article" date="2023" name="Elife">
        <title>Identification of key yeast species and microbe-microbe interactions impacting larval growth of Drosophila in the wild.</title>
        <authorList>
            <person name="Mure A."/>
            <person name="Sugiura Y."/>
            <person name="Maeda R."/>
            <person name="Honda K."/>
            <person name="Sakurai N."/>
            <person name="Takahashi Y."/>
            <person name="Watada M."/>
            <person name="Katoh T."/>
            <person name="Gotoh A."/>
            <person name="Gotoh Y."/>
            <person name="Taniguchi I."/>
            <person name="Nakamura K."/>
            <person name="Hayashi T."/>
            <person name="Katayama T."/>
            <person name="Uemura T."/>
            <person name="Hattori Y."/>
        </authorList>
    </citation>
    <scope>NUCLEOTIDE SEQUENCE [LARGE SCALE GENOMIC DNA]</scope>
    <source>
        <strain evidence="6 7">SB-73</strain>
    </source>
</reference>
<dbReference type="AlphaFoldDB" id="A0AAV5RR92"/>
<keyword evidence="7" id="KW-1185">Reference proteome</keyword>
<dbReference type="Pfam" id="PF00735">
    <property type="entry name" value="Septin"/>
    <property type="match status" value="1"/>
</dbReference>
<proteinExistence type="inferred from homology"/>
<dbReference type="SUPFAM" id="SSF52540">
    <property type="entry name" value="P-loop containing nucleoside triphosphate hydrolases"/>
    <property type="match status" value="1"/>
</dbReference>
<dbReference type="InterPro" id="IPR016491">
    <property type="entry name" value="Septin"/>
</dbReference>
<dbReference type="PROSITE" id="PS51719">
    <property type="entry name" value="G_SEPTIN"/>
    <property type="match status" value="1"/>
</dbReference>
<evidence type="ECO:0000259" key="5">
    <source>
        <dbReference type="PROSITE" id="PS51719"/>
    </source>
</evidence>
<keyword evidence="2 4" id="KW-0547">Nucleotide-binding</keyword>
<protein>
    <submittedName>
        <fullName evidence="6">Septin</fullName>
    </submittedName>
</protein>
<dbReference type="EMBL" id="BTGC01000008">
    <property type="protein sequence ID" value="GMM53218.1"/>
    <property type="molecule type" value="Genomic_DNA"/>
</dbReference>